<dbReference type="HOGENOM" id="CLU_032023_0_0_2"/>
<comment type="subcellular location">
    <subcellularLocation>
        <location evidence="1">Endomembrane system</location>
        <topology evidence="1">Multi-pass membrane protein</topology>
    </subcellularLocation>
</comment>
<reference evidence="10" key="1">
    <citation type="submission" date="2010-05" db="EMBL/GenBank/DDBJ databases">
        <title>Complete sequence of Staphylothermus hellenicus DSM 12710.</title>
        <authorList>
            <consortium name="US DOE Joint Genome Institute"/>
            <person name="Lucas S."/>
            <person name="Copeland A."/>
            <person name="Lapidus A."/>
            <person name="Cheng J.-F."/>
            <person name="Bruce D."/>
            <person name="Goodwin L."/>
            <person name="Pitluck S."/>
            <person name="Davenport K."/>
            <person name="Detter J.C."/>
            <person name="Han C."/>
            <person name="Tapia R."/>
            <person name="Larimer F."/>
            <person name="Land M."/>
            <person name="Hauser L."/>
            <person name="Kyrpides N."/>
            <person name="Mikhailova N."/>
            <person name="Anderson I.J."/>
            <person name="Woyke T."/>
        </authorList>
    </citation>
    <scope>NUCLEOTIDE SEQUENCE [LARGE SCALE GENOMIC DNA]</scope>
    <source>
        <strain evidence="10">DSM 12710 / JCM 10830 / BK20S6-10-b1 / P8</strain>
    </source>
</reference>
<evidence type="ECO:0000256" key="6">
    <source>
        <dbReference type="ARBA" id="ARBA00023136"/>
    </source>
</evidence>
<evidence type="ECO:0000256" key="4">
    <source>
        <dbReference type="ARBA" id="ARBA00022692"/>
    </source>
</evidence>
<keyword evidence="6 7" id="KW-0472">Membrane</keyword>
<feature type="transmembrane region" description="Helical" evidence="7">
    <location>
        <begin position="428"/>
        <end position="445"/>
    </location>
</feature>
<feature type="transmembrane region" description="Helical" evidence="7">
    <location>
        <begin position="244"/>
        <end position="266"/>
    </location>
</feature>
<evidence type="ECO:0000256" key="3">
    <source>
        <dbReference type="ARBA" id="ARBA00022679"/>
    </source>
</evidence>
<dbReference type="Proteomes" id="UP000002573">
    <property type="component" value="Chromosome"/>
</dbReference>
<keyword evidence="10" id="KW-1185">Reference proteome</keyword>
<dbReference type="eggNOG" id="arCOG00561">
    <property type="taxonomic scope" value="Archaea"/>
</dbReference>
<feature type="transmembrane region" description="Helical" evidence="7">
    <location>
        <begin position="451"/>
        <end position="475"/>
    </location>
</feature>
<evidence type="ECO:0000256" key="5">
    <source>
        <dbReference type="ARBA" id="ARBA00022989"/>
    </source>
</evidence>
<feature type="transmembrane region" description="Helical" evidence="7">
    <location>
        <begin position="192"/>
        <end position="211"/>
    </location>
</feature>
<evidence type="ECO:0000256" key="2">
    <source>
        <dbReference type="ARBA" id="ARBA00022676"/>
    </source>
</evidence>
<dbReference type="EMBL" id="CP002051">
    <property type="protein sequence ID" value="ADI32076.1"/>
    <property type="molecule type" value="Genomic_DNA"/>
</dbReference>
<dbReference type="Pfam" id="PF02366">
    <property type="entry name" value="PMT"/>
    <property type="match status" value="1"/>
</dbReference>
<organism evidence="9 10">
    <name type="scientific">Staphylothermus hellenicus (strain DSM 12710 / JCM 10830 / BK20S6-10-b1 / P8)</name>
    <dbReference type="NCBI Taxonomy" id="591019"/>
    <lineage>
        <taxon>Archaea</taxon>
        <taxon>Thermoproteota</taxon>
        <taxon>Thermoprotei</taxon>
        <taxon>Desulfurococcales</taxon>
        <taxon>Desulfurococcaceae</taxon>
        <taxon>Staphylothermus</taxon>
    </lineage>
</organism>
<dbReference type="InterPro" id="IPR003342">
    <property type="entry name" value="ArnT-like_N"/>
</dbReference>
<keyword evidence="2" id="KW-0328">Glycosyltransferase</keyword>
<evidence type="ECO:0000256" key="1">
    <source>
        <dbReference type="ARBA" id="ARBA00004127"/>
    </source>
</evidence>
<dbReference type="AlphaFoldDB" id="D7D8I0"/>
<dbReference type="GO" id="GO:0016020">
    <property type="term" value="C:membrane"/>
    <property type="evidence" value="ECO:0007669"/>
    <property type="project" value="InterPro"/>
</dbReference>
<evidence type="ECO:0000256" key="7">
    <source>
        <dbReference type="SAM" id="Phobius"/>
    </source>
</evidence>
<feature type="transmembrane region" description="Helical" evidence="7">
    <location>
        <begin position="399"/>
        <end position="416"/>
    </location>
</feature>
<name>D7D8I0_STAHD</name>
<keyword evidence="4 7" id="KW-0812">Transmembrane</keyword>
<evidence type="ECO:0000313" key="10">
    <source>
        <dbReference type="Proteomes" id="UP000002573"/>
    </source>
</evidence>
<evidence type="ECO:0000313" key="9">
    <source>
        <dbReference type="EMBL" id="ADI32076.1"/>
    </source>
</evidence>
<dbReference type="GO" id="GO:0006493">
    <property type="term" value="P:protein O-linked glycosylation"/>
    <property type="evidence" value="ECO:0007669"/>
    <property type="project" value="InterPro"/>
</dbReference>
<dbReference type="STRING" id="591019.Shell_0970"/>
<proteinExistence type="predicted"/>
<reference evidence="9 10" key="2">
    <citation type="journal article" date="2011" name="Stand. Genomic Sci.">
        <title>Complete genome sequence of Staphylothermus hellenicus P8.</title>
        <authorList>
            <person name="Anderson I."/>
            <person name="Wirth R."/>
            <person name="Lucas S."/>
            <person name="Copeland A."/>
            <person name="Lapidus A."/>
            <person name="Cheng J.F."/>
            <person name="Goodwin L."/>
            <person name="Pitluck S."/>
            <person name="Davenport K."/>
            <person name="Detter J.C."/>
            <person name="Han C."/>
            <person name="Tapia R."/>
            <person name="Land M."/>
            <person name="Hauser L."/>
            <person name="Pati A."/>
            <person name="Mikhailova N."/>
            <person name="Woyke T."/>
            <person name="Klenk H.P."/>
            <person name="Kyrpides N."/>
            <person name="Ivanova N."/>
        </authorList>
    </citation>
    <scope>NUCLEOTIDE SEQUENCE [LARGE SCALE GENOMIC DNA]</scope>
    <source>
        <strain evidence="10">DSM 12710 / JCM 10830 / BK20S6-10-b1 / P8</strain>
    </source>
</reference>
<dbReference type="KEGG" id="shc:Shell_0970"/>
<accession>D7D8I0</accession>
<dbReference type="GO" id="GO:0012505">
    <property type="term" value="C:endomembrane system"/>
    <property type="evidence" value="ECO:0007669"/>
    <property type="project" value="UniProtKB-SubCell"/>
</dbReference>
<sequence>MIIFMFVMFIGFNNALHLYELFRGFGFKSCYVSDEVWYVSSARNILYKIFGYDSIRVNSSAGSLYTVVLDKPFNTSILNGVSGQLCFSLVEDEYRGSLVARVTVVKDNRSFTRSLYVGGLNAVYVSLKKNCSINDVVRDFNRLNYSVLDVIPGWALPDKGGINEYFNLEHPPLGKYFIMLSIVLLGDNPASWRIPSIVSTALIYSFSYLITYEILRVFLRGKHAVLLSLITPIIMYFDNTYHTVGVLAMLDPFLAVFTVVGVYVFIKYPYTSLKTSVARTVLFSLAGLIKFSGLFIAPAEFIEGFFQRGDILYKLRHAFGTLLRYYVVFPLLLILFSVPFINYYGFQKWFQASIVDAIHWHLSTKSIGSISSSPIDWLLGRQSFTLWINPVNHQPVKCMGLPIVYLCGFILGIITMPWTIRIDKLRKLLLSYYSIWTMYLTLYIIGNHSLWSFYIIHFSALPTIILTTITAYLTIKIQKHIKQKTA</sequence>
<dbReference type="GO" id="GO:0000030">
    <property type="term" value="F:mannosyltransferase activity"/>
    <property type="evidence" value="ECO:0007669"/>
    <property type="project" value="InterPro"/>
</dbReference>
<gene>
    <name evidence="9" type="ordered locus">Shell_0970</name>
</gene>
<evidence type="ECO:0000259" key="8">
    <source>
        <dbReference type="Pfam" id="PF02366"/>
    </source>
</evidence>
<feature type="transmembrane region" description="Helical" evidence="7">
    <location>
        <begin position="281"/>
        <end position="302"/>
    </location>
</feature>
<feature type="domain" description="ArnT-like N-terminal" evidence="8">
    <location>
        <begin position="163"/>
        <end position="344"/>
    </location>
</feature>
<keyword evidence="3 9" id="KW-0808">Transferase</keyword>
<protein>
    <submittedName>
        <fullName evidence="9">Glycosyl transferase family 39</fullName>
    </submittedName>
</protein>
<keyword evidence="5 7" id="KW-1133">Transmembrane helix</keyword>
<feature type="transmembrane region" description="Helical" evidence="7">
    <location>
        <begin position="323"/>
        <end position="346"/>
    </location>
</feature>